<gene>
    <name evidence="1" type="ORF">HOLleu_40882</name>
</gene>
<comment type="caution">
    <text evidence="1">The sequence shown here is derived from an EMBL/GenBank/DDBJ whole genome shotgun (WGS) entry which is preliminary data.</text>
</comment>
<sequence length="62" mass="7383">MTFLLIMTLGSLFTATWYCVCYYGSLDHLLRFTSFTLFYWPILMSSQINSWRRESTYCLVCS</sequence>
<accession>A0A9Q1BD52</accession>
<keyword evidence="2" id="KW-1185">Reference proteome</keyword>
<reference evidence="1" key="1">
    <citation type="submission" date="2021-10" db="EMBL/GenBank/DDBJ databases">
        <title>Tropical sea cucumber genome reveals ecological adaptation and Cuvierian tubules defense mechanism.</title>
        <authorList>
            <person name="Chen T."/>
        </authorList>
    </citation>
    <scope>NUCLEOTIDE SEQUENCE</scope>
    <source>
        <strain evidence="1">Nanhai2018</strain>
        <tissue evidence="1">Muscle</tissue>
    </source>
</reference>
<protein>
    <submittedName>
        <fullName evidence="1">Uncharacterized protein</fullName>
    </submittedName>
</protein>
<dbReference type="AlphaFoldDB" id="A0A9Q1BD52"/>
<dbReference type="EMBL" id="JAIZAY010000022">
    <property type="protein sequence ID" value="KAJ8021108.1"/>
    <property type="molecule type" value="Genomic_DNA"/>
</dbReference>
<proteinExistence type="predicted"/>
<name>A0A9Q1BD52_HOLLE</name>
<evidence type="ECO:0000313" key="1">
    <source>
        <dbReference type="EMBL" id="KAJ8021108.1"/>
    </source>
</evidence>
<evidence type="ECO:0000313" key="2">
    <source>
        <dbReference type="Proteomes" id="UP001152320"/>
    </source>
</evidence>
<organism evidence="1 2">
    <name type="scientific">Holothuria leucospilota</name>
    <name type="common">Black long sea cucumber</name>
    <name type="synonym">Mertensiothuria leucospilota</name>
    <dbReference type="NCBI Taxonomy" id="206669"/>
    <lineage>
        <taxon>Eukaryota</taxon>
        <taxon>Metazoa</taxon>
        <taxon>Echinodermata</taxon>
        <taxon>Eleutherozoa</taxon>
        <taxon>Echinozoa</taxon>
        <taxon>Holothuroidea</taxon>
        <taxon>Aspidochirotacea</taxon>
        <taxon>Aspidochirotida</taxon>
        <taxon>Holothuriidae</taxon>
        <taxon>Holothuria</taxon>
    </lineage>
</organism>
<dbReference type="Proteomes" id="UP001152320">
    <property type="component" value="Chromosome 22"/>
</dbReference>